<accession>A0A5M9JAZ2</accession>
<comment type="caution">
    <text evidence="1">The sequence shown here is derived from an EMBL/GenBank/DDBJ whole genome shotgun (WGS) entry which is preliminary data.</text>
</comment>
<reference evidence="1 2" key="1">
    <citation type="submission" date="2019-06" db="EMBL/GenBank/DDBJ databases">
        <title>Genome Sequence of the Brown Rot Fungal Pathogen Monilinia fructicola.</title>
        <authorList>
            <person name="De Miccolis Angelini R.M."/>
            <person name="Landi L."/>
            <person name="Abate D."/>
            <person name="Pollastro S."/>
            <person name="Romanazzi G."/>
            <person name="Faretra F."/>
        </authorList>
    </citation>
    <scope>NUCLEOTIDE SEQUENCE [LARGE SCALE GENOMIC DNA]</scope>
    <source>
        <strain evidence="1 2">Mfrc123</strain>
    </source>
</reference>
<gene>
    <name evidence="1" type="ORF">EYC84_008970</name>
</gene>
<dbReference type="AlphaFoldDB" id="A0A5M9JAZ2"/>
<sequence length="155" mass="18357">MDTNKFNLILETRIDLRFLSLSFNKHTSNTHTDRYTSLSPHPYLHNSTIDFHQVNSHHLPFFPNSISWTQDPNVLQEEIQSSNYCIYSTRLLYWLIPTDLEGCISLIPLISKYLLGRYQQHSCCYHPPQRLHSQIKSTFQPLRHPETEEFIRPSK</sequence>
<proteinExistence type="predicted"/>
<organism evidence="1 2">
    <name type="scientific">Monilinia fructicola</name>
    <name type="common">Brown rot fungus</name>
    <name type="synonym">Ciboria fructicola</name>
    <dbReference type="NCBI Taxonomy" id="38448"/>
    <lineage>
        <taxon>Eukaryota</taxon>
        <taxon>Fungi</taxon>
        <taxon>Dikarya</taxon>
        <taxon>Ascomycota</taxon>
        <taxon>Pezizomycotina</taxon>
        <taxon>Leotiomycetes</taxon>
        <taxon>Helotiales</taxon>
        <taxon>Sclerotiniaceae</taxon>
        <taxon>Monilinia</taxon>
    </lineage>
</organism>
<protein>
    <submittedName>
        <fullName evidence="1">Uncharacterized protein</fullName>
    </submittedName>
</protein>
<keyword evidence="2" id="KW-1185">Reference proteome</keyword>
<name>A0A5M9JAZ2_MONFR</name>
<evidence type="ECO:0000313" key="2">
    <source>
        <dbReference type="Proteomes" id="UP000322873"/>
    </source>
</evidence>
<dbReference type="Proteomes" id="UP000322873">
    <property type="component" value="Unassembled WGS sequence"/>
</dbReference>
<dbReference type="EMBL" id="VICG01000012">
    <property type="protein sequence ID" value="KAA8566401.1"/>
    <property type="molecule type" value="Genomic_DNA"/>
</dbReference>
<evidence type="ECO:0000313" key="1">
    <source>
        <dbReference type="EMBL" id="KAA8566401.1"/>
    </source>
</evidence>